<dbReference type="AlphaFoldDB" id="A0A840B4H4"/>
<sequence length="721" mass="72548">GGSRADVAVYTGNRSDYTVTTVAGVTTVRDNRAGSPDGTDTLRGMNILRFADIQLFQSTAANKMTLAGQAQTFNVANSELVQGTNAAEHFIVAPKTSALVFVGNNDTVDLSGSINSYSFAKTGTQLQISDGTYTTTLSVGGSFTLRTASGSTSVAIDFAAGGAIKLGGTQAVGSSTFDPLAAIINSNNISVLSASSVSSPPTVDVIRTSDKTPTLSGTAILSSGQVLEVTVGGATYTTANGVVVGANGSWSLTLPTDLAQGTYDVTARIVSAPVVAATAVAGTSGNDTLIGTSGSVSVFTGGAGNDALTGGSRADVAVYTGNRSDYTVTTVAGVTTVRDNRAGSPDGTDTLRGMNILRFADIQLFQSTAANKMTLAGQAQTFNVANSELVQGTNAAEHFIVAPKTSALVFVGNNDTVDLSGSINSYSFAKTGTQLQISDGTYTTTLSVGGSFTLRTASGSTSVAIDFAAGGAIKLGGTQAVGSSTFDPLAAIINSNNISDNATFPVNDTTSSELTILGFVISGNSTVSEGQSLTLTINAEGVANGTVVPYALSGTGIAAEDITGGLSGSFTVNNGQGSITITTTLDRLTEGGEQLLVTLGGMASGTPAFSINIADVGLTPVTLTNGQSVTATAGKVDTFIIDAGQSITATIVGFEVGDVLEFTNHTADLGVNFEQVSTSDGLTTISAGNAAVTLNNLANDNFGDEISFEAIYGANAIGYVI</sequence>
<dbReference type="InterPro" id="IPR038081">
    <property type="entry name" value="CalX-like_sf"/>
</dbReference>
<dbReference type="Pfam" id="PF19077">
    <property type="entry name" value="Big_13"/>
    <property type="match status" value="1"/>
</dbReference>
<accession>A0A840B4H4</accession>
<evidence type="ECO:0000313" key="3">
    <source>
        <dbReference type="Proteomes" id="UP000581447"/>
    </source>
</evidence>
<dbReference type="RefSeq" id="WP_183942372.1">
    <property type="nucleotide sequence ID" value="NZ_JACIEA010000006.1"/>
</dbReference>
<evidence type="ECO:0000259" key="1">
    <source>
        <dbReference type="Pfam" id="PF19077"/>
    </source>
</evidence>
<organism evidence="2 3">
    <name type="scientific">Sphingorhabdus rigui</name>
    <dbReference type="NCBI Taxonomy" id="1282858"/>
    <lineage>
        <taxon>Bacteria</taxon>
        <taxon>Pseudomonadati</taxon>
        <taxon>Pseudomonadota</taxon>
        <taxon>Alphaproteobacteria</taxon>
        <taxon>Sphingomonadales</taxon>
        <taxon>Sphingomonadaceae</taxon>
        <taxon>Sphingorhabdus</taxon>
    </lineage>
</organism>
<feature type="non-terminal residue" evidence="2">
    <location>
        <position position="1"/>
    </location>
</feature>
<dbReference type="Gene3D" id="2.60.40.10">
    <property type="entry name" value="Immunoglobulins"/>
    <property type="match status" value="1"/>
</dbReference>
<feature type="domain" description="Bacterial Ig-like" evidence="1">
    <location>
        <begin position="204"/>
        <end position="270"/>
    </location>
</feature>
<dbReference type="SUPFAM" id="SSF141072">
    <property type="entry name" value="CalX-like"/>
    <property type="match status" value="1"/>
</dbReference>
<dbReference type="Proteomes" id="UP000581447">
    <property type="component" value="Unassembled WGS sequence"/>
</dbReference>
<dbReference type="InterPro" id="IPR013783">
    <property type="entry name" value="Ig-like_fold"/>
</dbReference>
<name>A0A840B4H4_9SPHN</name>
<keyword evidence="3" id="KW-1185">Reference proteome</keyword>
<dbReference type="InterPro" id="IPR044016">
    <property type="entry name" value="Big_13"/>
</dbReference>
<proteinExistence type="predicted"/>
<comment type="caution">
    <text evidence="2">The sequence shown here is derived from an EMBL/GenBank/DDBJ whole genome shotgun (WGS) entry which is preliminary data.</text>
</comment>
<dbReference type="EMBL" id="JACIEA010000006">
    <property type="protein sequence ID" value="MBB3944076.1"/>
    <property type="molecule type" value="Genomic_DNA"/>
</dbReference>
<reference evidence="2 3" key="1">
    <citation type="submission" date="2020-08" db="EMBL/GenBank/DDBJ databases">
        <title>Genomic Encyclopedia of Type Strains, Phase IV (KMG-IV): sequencing the most valuable type-strain genomes for metagenomic binning, comparative biology and taxonomic classification.</title>
        <authorList>
            <person name="Goeker M."/>
        </authorList>
    </citation>
    <scope>NUCLEOTIDE SEQUENCE [LARGE SCALE GENOMIC DNA]</scope>
    <source>
        <strain evidence="2 3">DSM 29050</strain>
    </source>
</reference>
<gene>
    <name evidence="2" type="ORF">GGR91_002345</name>
</gene>
<evidence type="ECO:0000313" key="2">
    <source>
        <dbReference type="EMBL" id="MBB3944076.1"/>
    </source>
</evidence>
<protein>
    <recommendedName>
        <fullName evidence="1">Bacterial Ig-like domain-containing protein</fullName>
    </recommendedName>
</protein>